<organism evidence="7 13">
    <name type="scientific">Trichinella pseudospiralis</name>
    <name type="common">Parasitic roundworm</name>
    <dbReference type="NCBI Taxonomy" id="6337"/>
    <lineage>
        <taxon>Eukaryota</taxon>
        <taxon>Metazoa</taxon>
        <taxon>Ecdysozoa</taxon>
        <taxon>Nematoda</taxon>
        <taxon>Enoplea</taxon>
        <taxon>Dorylaimia</taxon>
        <taxon>Trichinellida</taxon>
        <taxon>Trichinellidae</taxon>
        <taxon>Trichinella</taxon>
    </lineage>
</organism>
<evidence type="ECO:0000256" key="2">
    <source>
        <dbReference type="ARBA" id="ARBA00008573"/>
    </source>
</evidence>
<gene>
    <name evidence="7" type="primary">Reep5</name>
    <name evidence="8" type="ORF">T4A_5382</name>
    <name evidence="9" type="ORF">T4B_13916</name>
    <name evidence="10" type="ORF">T4C_3463</name>
    <name evidence="7" type="ORF">T4E_7038</name>
</gene>
<evidence type="ECO:0000313" key="8">
    <source>
        <dbReference type="EMBL" id="KRY70739.1"/>
    </source>
</evidence>
<dbReference type="EMBL" id="JYDS01000079">
    <property type="protein sequence ID" value="KRZ26850.1"/>
    <property type="molecule type" value="Genomic_DNA"/>
</dbReference>
<evidence type="ECO:0000313" key="9">
    <source>
        <dbReference type="EMBL" id="KRZ26850.1"/>
    </source>
</evidence>
<dbReference type="GO" id="GO:0016020">
    <property type="term" value="C:membrane"/>
    <property type="evidence" value="ECO:0007669"/>
    <property type="project" value="UniProtKB-SubCell"/>
</dbReference>
<comment type="subcellular location">
    <subcellularLocation>
        <location evidence="1 6">Membrane</location>
        <topology evidence="1 6">Multi-pass membrane protein</topology>
    </subcellularLocation>
</comment>
<dbReference type="EMBL" id="JYDU01000026">
    <property type="protein sequence ID" value="KRX97890.1"/>
    <property type="molecule type" value="Genomic_DNA"/>
</dbReference>
<feature type="transmembrane region" description="Helical" evidence="6">
    <location>
        <begin position="91"/>
        <end position="108"/>
    </location>
</feature>
<evidence type="ECO:0000313" key="7">
    <source>
        <dbReference type="EMBL" id="KRX97890.1"/>
    </source>
</evidence>
<keyword evidence="3 6" id="KW-0812">Transmembrane</keyword>
<keyword evidence="5 6" id="KW-0472">Membrane</keyword>
<feature type="transmembrane region" description="Helical" evidence="6">
    <location>
        <begin position="52"/>
        <end position="71"/>
    </location>
</feature>
<dbReference type="AlphaFoldDB" id="A0A0V0YD48"/>
<accession>A0A0V0YD48</accession>
<proteinExistence type="inferred from homology"/>
<evidence type="ECO:0000256" key="6">
    <source>
        <dbReference type="RuleBase" id="RU362006"/>
    </source>
</evidence>
<protein>
    <recommendedName>
        <fullName evidence="6">Receptor expression-enhancing protein</fullName>
    </recommendedName>
</protein>
<sequence>MSQYFADICKGVENAIYDESTIVGKVFGEYERKTGKRRNGAACFLLNMTNLILVYASTVAELCCNLICFVYPAMKTLAEIESNDKSKCKQWSFYWVIFGLFTITDFFADSINSIFPLYWLLKWVFFLWLFMPSCLGAEMLYEKFLKSRYSRLLFGSTTAVKMTNE</sequence>
<reference evidence="11 12" key="1">
    <citation type="submission" date="2015-01" db="EMBL/GenBank/DDBJ databases">
        <title>Evolution of Trichinella species and genotypes.</title>
        <authorList>
            <person name="Korhonen P.K."/>
            <person name="Edoardo P."/>
            <person name="Giuseppe L.R."/>
            <person name="Gasser R.B."/>
        </authorList>
    </citation>
    <scope>NUCLEOTIDE SEQUENCE [LARGE SCALE GENOMIC DNA]</scope>
    <source>
        <strain evidence="8">ISS13</strain>
        <strain evidence="7">ISS141</strain>
        <strain evidence="10">ISS176</strain>
        <strain evidence="9">ISS588</strain>
    </source>
</reference>
<name>A0A0V0YD48_TRIPS</name>
<dbReference type="PANTHER" id="PTHR12300:SF161">
    <property type="entry name" value="RECEPTOR EXPRESSION-ENHANCING PROTEIN"/>
    <property type="match status" value="1"/>
</dbReference>
<evidence type="ECO:0000313" key="13">
    <source>
        <dbReference type="Proteomes" id="UP000054815"/>
    </source>
</evidence>
<evidence type="ECO:0000256" key="4">
    <source>
        <dbReference type="ARBA" id="ARBA00022989"/>
    </source>
</evidence>
<dbReference type="Proteomes" id="UP000054805">
    <property type="component" value="Unassembled WGS sequence"/>
</dbReference>
<evidence type="ECO:0000256" key="3">
    <source>
        <dbReference type="ARBA" id="ARBA00022692"/>
    </source>
</evidence>
<evidence type="ECO:0000256" key="5">
    <source>
        <dbReference type="ARBA" id="ARBA00023136"/>
    </source>
</evidence>
<evidence type="ECO:0000256" key="1">
    <source>
        <dbReference type="ARBA" id="ARBA00004141"/>
    </source>
</evidence>
<dbReference type="Proteomes" id="UP000054826">
    <property type="component" value="Unassembled WGS sequence"/>
</dbReference>
<dbReference type="InterPro" id="IPR004345">
    <property type="entry name" value="TB2_DP1_HVA22"/>
</dbReference>
<keyword evidence="7" id="KW-0675">Receptor</keyword>
<dbReference type="EMBL" id="JYDR01000068">
    <property type="protein sequence ID" value="KRY70739.1"/>
    <property type="molecule type" value="Genomic_DNA"/>
</dbReference>
<comment type="caution">
    <text evidence="7">The sequence shown here is derived from an EMBL/GenBank/DDBJ whole genome shotgun (WGS) entry which is preliminary data.</text>
</comment>
<keyword evidence="4 6" id="KW-1133">Transmembrane helix</keyword>
<dbReference type="PANTHER" id="PTHR12300">
    <property type="entry name" value="HVA22-LIKE PROTEINS"/>
    <property type="match status" value="1"/>
</dbReference>
<comment type="similarity">
    <text evidence="2 6">Belongs to the DP1 family.</text>
</comment>
<evidence type="ECO:0000313" key="12">
    <source>
        <dbReference type="Proteomes" id="UP000054805"/>
    </source>
</evidence>
<keyword evidence="12" id="KW-1185">Reference proteome</keyword>
<dbReference type="EMBL" id="JYDV01000028">
    <property type="protein sequence ID" value="KRZ40323.1"/>
    <property type="molecule type" value="Genomic_DNA"/>
</dbReference>
<evidence type="ECO:0000313" key="10">
    <source>
        <dbReference type="EMBL" id="KRZ40323.1"/>
    </source>
</evidence>
<dbReference type="Pfam" id="PF03134">
    <property type="entry name" value="TB2_DP1_HVA22"/>
    <property type="match status" value="1"/>
</dbReference>
<dbReference type="Proteomes" id="UP000054632">
    <property type="component" value="Unassembled WGS sequence"/>
</dbReference>
<feature type="transmembrane region" description="Helical" evidence="6">
    <location>
        <begin position="120"/>
        <end position="141"/>
    </location>
</feature>
<dbReference type="Proteomes" id="UP000054815">
    <property type="component" value="Unassembled WGS sequence"/>
</dbReference>
<evidence type="ECO:0000313" key="11">
    <source>
        <dbReference type="Proteomes" id="UP000054632"/>
    </source>
</evidence>